<reference evidence="1 2" key="1">
    <citation type="submission" date="2018-08" db="EMBL/GenBank/DDBJ databases">
        <title>Genomic Encyclopedia of Archaeal and Bacterial Type Strains, Phase II (KMG-II): from individual species to whole genera.</title>
        <authorList>
            <person name="Goeker M."/>
        </authorList>
    </citation>
    <scope>NUCLEOTIDE SEQUENCE [LARGE SCALE GENOMIC DNA]</scope>
    <source>
        <strain evidence="1 2">DSM 15986</strain>
    </source>
</reference>
<protein>
    <submittedName>
        <fullName evidence="1">Uncharacterized protein DUF4221</fullName>
    </submittedName>
</protein>
<accession>A0A3E0DTS8</accession>
<evidence type="ECO:0000313" key="1">
    <source>
        <dbReference type="EMBL" id="REG86308.1"/>
    </source>
</evidence>
<dbReference type="PROSITE" id="PS51257">
    <property type="entry name" value="PROKAR_LIPOPROTEIN"/>
    <property type="match status" value="1"/>
</dbReference>
<dbReference type="AlphaFoldDB" id="A0A3E0DTS8"/>
<organism evidence="1 2">
    <name type="scientific">Algoriphagus antarcticus</name>
    <dbReference type="NCBI Taxonomy" id="238540"/>
    <lineage>
        <taxon>Bacteria</taxon>
        <taxon>Pseudomonadati</taxon>
        <taxon>Bacteroidota</taxon>
        <taxon>Cytophagia</taxon>
        <taxon>Cytophagales</taxon>
        <taxon>Cyclobacteriaceae</taxon>
        <taxon>Algoriphagus</taxon>
    </lineage>
</organism>
<name>A0A3E0DTS8_9BACT</name>
<keyword evidence="2" id="KW-1185">Reference proteome</keyword>
<dbReference type="RefSeq" id="WP_169714398.1">
    <property type="nucleotide sequence ID" value="NZ_MSSW01000019.1"/>
</dbReference>
<dbReference type="Pfam" id="PF13970">
    <property type="entry name" value="DUF4221"/>
    <property type="match status" value="1"/>
</dbReference>
<proteinExistence type="predicted"/>
<comment type="caution">
    <text evidence="1">The sequence shown here is derived from an EMBL/GenBank/DDBJ whole genome shotgun (WGS) entry which is preliminary data.</text>
</comment>
<sequence>MNKNILLLLLLALASCSSDKSSDGKNEDFRFSYQLDTVLVDSKGVLFFLNQGLMGASLSPDSNKLFTYNEPMTRLDIVDLEKLEFLDSIPLEKEGPNGIGPRGILRTHVTDLGDYYFSVYGGIKEFDTEGKVKRAFNWTKDEEILNQLENGELVFFNDIISSDGATYFGMYTASHIPGKPQQDGIVLMDLNTKKLQLIDIPALKALQDYQIQLEMNGRTSFAGDQTFLLVNGSKILISQGPVNGVSVYDLDRDSLKVYSYETELLPARNPGDYTRKVGSVEEFQVAWDLKSKEPHFGDFMYDAEHNLYYRVSHISELKSDGELEWNGVLSIFDEDFNLLHEEDGLGNYHGEKFLRNGKIYRFINFDDEMAFEVLTPKYDYE</sequence>
<dbReference type="EMBL" id="QUNF01000012">
    <property type="protein sequence ID" value="REG86308.1"/>
    <property type="molecule type" value="Genomic_DNA"/>
</dbReference>
<gene>
    <name evidence="1" type="ORF">C8N25_11212</name>
</gene>
<dbReference type="InterPro" id="IPR025316">
    <property type="entry name" value="DUF4221"/>
</dbReference>
<dbReference type="Proteomes" id="UP000256405">
    <property type="component" value="Unassembled WGS sequence"/>
</dbReference>
<evidence type="ECO:0000313" key="2">
    <source>
        <dbReference type="Proteomes" id="UP000256405"/>
    </source>
</evidence>